<dbReference type="InterPro" id="IPR037401">
    <property type="entry name" value="SnoaL-like"/>
</dbReference>
<accession>A0A8J3ZKZ8</accession>
<dbReference type="Gene3D" id="3.10.450.50">
    <property type="match status" value="1"/>
</dbReference>
<dbReference type="AlphaFoldDB" id="A0A8J3ZKZ8"/>
<dbReference type="SUPFAM" id="SSF54427">
    <property type="entry name" value="NTF2-like"/>
    <property type="match status" value="1"/>
</dbReference>
<dbReference type="Proteomes" id="UP000635606">
    <property type="component" value="Unassembled WGS sequence"/>
</dbReference>
<dbReference type="InterPro" id="IPR032710">
    <property type="entry name" value="NTF2-like_dom_sf"/>
</dbReference>
<dbReference type="Pfam" id="PF12680">
    <property type="entry name" value="SnoaL_2"/>
    <property type="match status" value="1"/>
</dbReference>
<comment type="caution">
    <text evidence="2">The sequence shown here is derived from an EMBL/GenBank/DDBJ whole genome shotgun (WGS) entry which is preliminary data.</text>
</comment>
<reference evidence="2" key="1">
    <citation type="submission" date="2021-01" db="EMBL/GenBank/DDBJ databases">
        <title>Whole genome shotgun sequence of Virgisporangium ochraceum NBRC 16418.</title>
        <authorList>
            <person name="Komaki H."/>
            <person name="Tamura T."/>
        </authorList>
    </citation>
    <scope>NUCLEOTIDE SEQUENCE</scope>
    <source>
        <strain evidence="2">NBRC 16418</strain>
    </source>
</reference>
<gene>
    <name evidence="2" type="ORF">Voc01_007210</name>
</gene>
<protein>
    <recommendedName>
        <fullName evidence="1">SnoaL-like domain-containing protein</fullName>
    </recommendedName>
</protein>
<name>A0A8J3ZKZ8_9ACTN</name>
<sequence>MTVNTNHVTAPSVDHRLSLWTQWLALRNGTHGADHDLLAPTLVAHFPHTATRPEHTGDRADLLAWAGAVRSAFVDFELSVQVGPVLGVHLIVGRWTLTGITRVSGPWGPPGTVVRSSGVDIVRIEGGRIVEFWVNHDSHDLAGATG</sequence>
<evidence type="ECO:0000313" key="3">
    <source>
        <dbReference type="Proteomes" id="UP000635606"/>
    </source>
</evidence>
<evidence type="ECO:0000313" key="2">
    <source>
        <dbReference type="EMBL" id="GIJ65804.1"/>
    </source>
</evidence>
<dbReference type="RefSeq" id="WP_203925807.1">
    <property type="nucleotide sequence ID" value="NZ_BOPH01000010.1"/>
</dbReference>
<evidence type="ECO:0000259" key="1">
    <source>
        <dbReference type="Pfam" id="PF12680"/>
    </source>
</evidence>
<feature type="domain" description="SnoaL-like" evidence="1">
    <location>
        <begin position="35"/>
        <end position="131"/>
    </location>
</feature>
<proteinExistence type="predicted"/>
<keyword evidence="3" id="KW-1185">Reference proteome</keyword>
<organism evidence="2 3">
    <name type="scientific">Virgisporangium ochraceum</name>
    <dbReference type="NCBI Taxonomy" id="65505"/>
    <lineage>
        <taxon>Bacteria</taxon>
        <taxon>Bacillati</taxon>
        <taxon>Actinomycetota</taxon>
        <taxon>Actinomycetes</taxon>
        <taxon>Micromonosporales</taxon>
        <taxon>Micromonosporaceae</taxon>
        <taxon>Virgisporangium</taxon>
    </lineage>
</organism>
<dbReference type="EMBL" id="BOPH01000010">
    <property type="protein sequence ID" value="GIJ65804.1"/>
    <property type="molecule type" value="Genomic_DNA"/>
</dbReference>